<dbReference type="RefSeq" id="WP_106165010.1">
    <property type="nucleotide sequence ID" value="NZ_JBLWXK010000015.1"/>
</dbReference>
<dbReference type="Proteomes" id="UP000237718">
    <property type="component" value="Unassembled WGS sequence"/>
</dbReference>
<feature type="signal peptide" evidence="1">
    <location>
        <begin position="1"/>
        <end position="21"/>
    </location>
</feature>
<evidence type="ECO:0000313" key="2">
    <source>
        <dbReference type="EMBL" id="PRZ45590.1"/>
    </source>
</evidence>
<gene>
    <name evidence="2" type="ORF">CLV89_11441</name>
</gene>
<keyword evidence="1" id="KW-0732">Signal</keyword>
<reference evidence="2 3" key="1">
    <citation type="submission" date="2018-03" db="EMBL/GenBank/DDBJ databases">
        <title>Genomic Encyclopedia of Archaeal and Bacterial Type Strains, Phase II (KMG-II): from individual species to whole genera.</title>
        <authorList>
            <person name="Goeker M."/>
        </authorList>
    </citation>
    <scope>NUCLEOTIDE SEQUENCE [LARGE SCALE GENOMIC DNA]</scope>
    <source>
        <strain evidence="2 3">DSM 25328</strain>
    </source>
</reference>
<dbReference type="Pfam" id="PF06834">
    <property type="entry name" value="TraU"/>
    <property type="match status" value="1"/>
</dbReference>
<proteinExistence type="predicted"/>
<accession>A0A2T1AAH2</accession>
<organism evidence="2 3">
    <name type="scientific">Tritonibacter scottomollicae</name>
    <name type="common">Epibacterium scottomollicae</name>
    <dbReference type="NCBI Taxonomy" id="483013"/>
    <lineage>
        <taxon>Bacteria</taxon>
        <taxon>Pseudomonadati</taxon>
        <taxon>Pseudomonadota</taxon>
        <taxon>Alphaproteobacteria</taxon>
        <taxon>Rhodobacterales</taxon>
        <taxon>Paracoccaceae</taxon>
        <taxon>Tritonibacter</taxon>
    </lineage>
</organism>
<evidence type="ECO:0000256" key="1">
    <source>
        <dbReference type="SAM" id="SignalP"/>
    </source>
</evidence>
<dbReference type="AlphaFoldDB" id="A0A2T1AAH2"/>
<name>A0A2T1AAH2_TRISK</name>
<feature type="chain" id="PRO_5015716646" evidence="1">
    <location>
        <begin position="22"/>
        <end position="329"/>
    </location>
</feature>
<protein>
    <submittedName>
        <fullName evidence="2">Conjugal transfer pilus assembly protein TraU</fullName>
    </submittedName>
</protein>
<dbReference type="NCBIfam" id="NF010297">
    <property type="entry name" value="PRK13737.1"/>
    <property type="match status" value="1"/>
</dbReference>
<dbReference type="InterPro" id="IPR009649">
    <property type="entry name" value="TraU"/>
</dbReference>
<dbReference type="OrthoDB" id="9788211at2"/>
<sequence>MTFRSLLFVLTFSLAATQAAAICNKRFLNPITEICWDCIFPISIGGLSLSIGASRPDTDNQSFPLCICPGVPPRPGLAIGLWEPARLVDVANEPGCFVNMGFDMDFGLLSLGKSSASQQNGGSTGSSWQAHYYFYPLISWLGVIVDGLCMQNAQFDVAYISEIDPLWQDAELNNLINPEAILFANPIAQAACSADCVQSSSGRLPMDSLFWCTGCGGSIYPIQGDVSAHVGGVMASQVVATKMVARMHRLLIARQTASDRALCQTRSQPVIKKSQYRMQITRPRPKTSGRYGCGPIGFSSQFVDTLREFPFKGESFGWLLWRKRNCCAL</sequence>
<dbReference type="EMBL" id="PVUF01000014">
    <property type="protein sequence ID" value="PRZ45590.1"/>
    <property type="molecule type" value="Genomic_DNA"/>
</dbReference>
<evidence type="ECO:0000313" key="3">
    <source>
        <dbReference type="Proteomes" id="UP000237718"/>
    </source>
</evidence>
<comment type="caution">
    <text evidence="2">The sequence shown here is derived from an EMBL/GenBank/DDBJ whole genome shotgun (WGS) entry which is preliminary data.</text>
</comment>